<dbReference type="Proteomes" id="UP001140949">
    <property type="component" value="Unassembled WGS sequence"/>
</dbReference>
<dbReference type="EMBL" id="JANAVB010010794">
    <property type="protein sequence ID" value="KAJ6838348.1"/>
    <property type="molecule type" value="Genomic_DNA"/>
</dbReference>
<protein>
    <submittedName>
        <fullName evidence="3">Uncharacterized protein</fullName>
    </submittedName>
</protein>
<evidence type="ECO:0000313" key="2">
    <source>
        <dbReference type="EMBL" id="KAJ6797096.1"/>
    </source>
</evidence>
<evidence type="ECO:0000256" key="1">
    <source>
        <dbReference type="SAM" id="MobiDB-lite"/>
    </source>
</evidence>
<gene>
    <name evidence="2" type="ORF">M6B38_110925</name>
    <name evidence="3" type="ORF">M6B38_321475</name>
</gene>
<evidence type="ECO:0000313" key="3">
    <source>
        <dbReference type="EMBL" id="KAJ6838348.1"/>
    </source>
</evidence>
<reference evidence="3" key="2">
    <citation type="submission" date="2023-04" db="EMBL/GenBank/DDBJ databases">
        <authorList>
            <person name="Bruccoleri R.E."/>
            <person name="Oakeley E.J."/>
            <person name="Faust A.-M."/>
            <person name="Dessus-Babus S."/>
            <person name="Altorfer M."/>
            <person name="Burckhardt D."/>
            <person name="Oertli M."/>
            <person name="Naumann U."/>
            <person name="Petersen F."/>
            <person name="Wong J."/>
        </authorList>
    </citation>
    <scope>NUCLEOTIDE SEQUENCE</scope>
    <source>
        <strain evidence="3">GSM-AAB239-AS_SAM_17_03QT</strain>
        <tissue evidence="3">Leaf</tissue>
    </source>
</reference>
<evidence type="ECO:0000313" key="4">
    <source>
        <dbReference type="Proteomes" id="UP001140949"/>
    </source>
</evidence>
<dbReference type="AlphaFoldDB" id="A0AAX6HCE9"/>
<comment type="caution">
    <text evidence="3">The sequence shown here is derived from an EMBL/GenBank/DDBJ whole genome shotgun (WGS) entry which is preliminary data.</text>
</comment>
<name>A0AAX6HCE9_IRIPA</name>
<proteinExistence type="predicted"/>
<sequence length="82" mass="9190">MRHFLWRASTASDDDERNPTATTTERSCLGGDNAWEQRRFLVHHVETSTNSLSVFSFGSIANLRAIGSIGVRCYDPTMATRL</sequence>
<keyword evidence="4" id="KW-1185">Reference proteome</keyword>
<dbReference type="EMBL" id="JANAVB010041018">
    <property type="protein sequence ID" value="KAJ6797096.1"/>
    <property type="molecule type" value="Genomic_DNA"/>
</dbReference>
<accession>A0AAX6HCE9</accession>
<reference evidence="3" key="1">
    <citation type="journal article" date="2023" name="GigaByte">
        <title>Genome assembly of the bearded iris, Iris pallida Lam.</title>
        <authorList>
            <person name="Bruccoleri R.E."/>
            <person name="Oakeley E.J."/>
            <person name="Faust A.M.E."/>
            <person name="Altorfer M."/>
            <person name="Dessus-Babus S."/>
            <person name="Burckhardt D."/>
            <person name="Oertli M."/>
            <person name="Naumann U."/>
            <person name="Petersen F."/>
            <person name="Wong J."/>
        </authorList>
    </citation>
    <scope>NUCLEOTIDE SEQUENCE</scope>
    <source>
        <strain evidence="3">GSM-AAB239-AS_SAM_17_03QT</strain>
    </source>
</reference>
<feature type="region of interest" description="Disordered" evidence="1">
    <location>
        <begin position="1"/>
        <end position="28"/>
    </location>
</feature>
<organism evidence="3 4">
    <name type="scientific">Iris pallida</name>
    <name type="common">Sweet iris</name>
    <dbReference type="NCBI Taxonomy" id="29817"/>
    <lineage>
        <taxon>Eukaryota</taxon>
        <taxon>Viridiplantae</taxon>
        <taxon>Streptophyta</taxon>
        <taxon>Embryophyta</taxon>
        <taxon>Tracheophyta</taxon>
        <taxon>Spermatophyta</taxon>
        <taxon>Magnoliopsida</taxon>
        <taxon>Liliopsida</taxon>
        <taxon>Asparagales</taxon>
        <taxon>Iridaceae</taxon>
        <taxon>Iridoideae</taxon>
        <taxon>Irideae</taxon>
        <taxon>Iris</taxon>
    </lineage>
</organism>